<proteinExistence type="predicted"/>
<accession>A0A1H5UMZ6</accession>
<protein>
    <submittedName>
        <fullName evidence="2">Uncharacterized protein</fullName>
    </submittedName>
</protein>
<dbReference type="RefSeq" id="WP_103966264.1">
    <property type="nucleotide sequence ID" value="NZ_FNUX01000008.1"/>
</dbReference>
<keyword evidence="1" id="KW-1133">Transmembrane helix</keyword>
<feature type="transmembrane region" description="Helical" evidence="1">
    <location>
        <begin position="12"/>
        <end position="31"/>
    </location>
</feature>
<keyword evidence="1" id="KW-0472">Membrane</keyword>
<name>A0A1H5UMZ6_9PROT</name>
<dbReference type="OrthoDB" id="7057308at2"/>
<reference evidence="2 3" key="1">
    <citation type="submission" date="2016-10" db="EMBL/GenBank/DDBJ databases">
        <authorList>
            <person name="de Groot N.N."/>
        </authorList>
    </citation>
    <scope>NUCLEOTIDE SEQUENCE [LARGE SCALE GENOMIC DNA]</scope>
    <source>
        <strain evidence="2 3">Nm13</strain>
    </source>
</reference>
<organism evidence="2 3">
    <name type="scientific">Nitrosomonas ureae</name>
    <dbReference type="NCBI Taxonomy" id="44577"/>
    <lineage>
        <taxon>Bacteria</taxon>
        <taxon>Pseudomonadati</taxon>
        <taxon>Pseudomonadota</taxon>
        <taxon>Betaproteobacteria</taxon>
        <taxon>Nitrosomonadales</taxon>
        <taxon>Nitrosomonadaceae</taxon>
        <taxon>Nitrosomonas</taxon>
    </lineage>
</organism>
<gene>
    <name evidence="2" type="ORF">SAMN05216334_10897</name>
</gene>
<sequence>MFCFDPTINWSTIIQLVGFIVAIGVAIYQFTKQRQLQKEKHKIDLQFQVYEKITTNIEISSPTGVATSFYMLFLALENARDKLDKTGKYFSPPFHSEDLNSEFRRVHANLWKVAAILEKYEIIVPHLPLFRQALAKKLRELNDAYIPLIQILPYVLLSEKGINNTENLIVLRNEDSIAFKEKVNTFSDIAYDLAGFLYDIQVELQNALLSPFFNRELPVRNPNDKETIVLTSRNKMMIQKAEQYVKE</sequence>
<evidence type="ECO:0000313" key="2">
    <source>
        <dbReference type="EMBL" id="SEF76439.1"/>
    </source>
</evidence>
<dbReference type="EMBL" id="FNUX01000008">
    <property type="protein sequence ID" value="SEF76439.1"/>
    <property type="molecule type" value="Genomic_DNA"/>
</dbReference>
<keyword evidence="1" id="KW-0812">Transmembrane</keyword>
<evidence type="ECO:0000313" key="3">
    <source>
        <dbReference type="Proteomes" id="UP000236753"/>
    </source>
</evidence>
<dbReference type="AlphaFoldDB" id="A0A1H5UMZ6"/>
<evidence type="ECO:0000256" key="1">
    <source>
        <dbReference type="SAM" id="Phobius"/>
    </source>
</evidence>
<dbReference type="Proteomes" id="UP000236753">
    <property type="component" value="Unassembled WGS sequence"/>
</dbReference>